<feature type="region of interest" description="Disordered" evidence="1">
    <location>
        <begin position="114"/>
        <end position="145"/>
    </location>
</feature>
<sequence length="171" mass="18899">MVTTMNYGSWFNHQGHELTIKSSVITALGDYGNDYDVDAIADEWAKAINDALPTHVFLTGDEFIGPAYEADKDWEGDLDIKEIIEGIDFWEIVARYEFLTLDAIGRDELKSQAKEPAKAASKAMSRLSVQPHSYRPHPDSGRPQAIYLAGDVREALASRPGQGARTDKAGK</sequence>
<evidence type="ECO:0000313" key="2">
    <source>
        <dbReference type="EMBL" id="GHG15259.1"/>
    </source>
</evidence>
<evidence type="ECO:0000256" key="1">
    <source>
        <dbReference type="SAM" id="MobiDB-lite"/>
    </source>
</evidence>
<evidence type="ECO:0000313" key="3">
    <source>
        <dbReference type="Proteomes" id="UP000632849"/>
    </source>
</evidence>
<name>A0A919BUG0_STRFL</name>
<dbReference type="RefSeq" id="WP_190043583.1">
    <property type="nucleotide sequence ID" value="NZ_BNBE01000003.1"/>
</dbReference>
<keyword evidence="3" id="KW-1185">Reference proteome</keyword>
<comment type="caution">
    <text evidence="2">The sequence shown here is derived from an EMBL/GenBank/DDBJ whole genome shotgun (WGS) entry which is preliminary data.</text>
</comment>
<accession>A0A919BUG0</accession>
<dbReference type="EMBL" id="BNBE01000003">
    <property type="protein sequence ID" value="GHG15259.1"/>
    <property type="molecule type" value="Genomic_DNA"/>
</dbReference>
<dbReference type="Proteomes" id="UP000632849">
    <property type="component" value="Unassembled WGS sequence"/>
</dbReference>
<proteinExistence type="predicted"/>
<organism evidence="2 3">
    <name type="scientific">Streptomyces filamentosus</name>
    <name type="common">Streptomyces roseosporus</name>
    <dbReference type="NCBI Taxonomy" id="67294"/>
    <lineage>
        <taxon>Bacteria</taxon>
        <taxon>Bacillati</taxon>
        <taxon>Actinomycetota</taxon>
        <taxon>Actinomycetes</taxon>
        <taxon>Kitasatosporales</taxon>
        <taxon>Streptomycetaceae</taxon>
        <taxon>Streptomyces</taxon>
    </lineage>
</organism>
<protein>
    <submittedName>
        <fullName evidence="2">Uncharacterized protein</fullName>
    </submittedName>
</protein>
<reference evidence="2" key="1">
    <citation type="journal article" date="2014" name="Int. J. Syst. Evol. Microbiol.">
        <title>Complete genome sequence of Corynebacterium casei LMG S-19264T (=DSM 44701T), isolated from a smear-ripened cheese.</title>
        <authorList>
            <consortium name="US DOE Joint Genome Institute (JGI-PGF)"/>
            <person name="Walter F."/>
            <person name="Albersmeier A."/>
            <person name="Kalinowski J."/>
            <person name="Ruckert C."/>
        </authorList>
    </citation>
    <scope>NUCLEOTIDE SEQUENCE</scope>
    <source>
        <strain evidence="2">JCM 4122</strain>
    </source>
</reference>
<gene>
    <name evidence="2" type="ORF">GCM10017667_55970</name>
</gene>
<dbReference type="AlphaFoldDB" id="A0A919BUG0"/>
<reference evidence="2" key="2">
    <citation type="submission" date="2020-09" db="EMBL/GenBank/DDBJ databases">
        <authorList>
            <person name="Sun Q."/>
            <person name="Ohkuma M."/>
        </authorList>
    </citation>
    <scope>NUCLEOTIDE SEQUENCE</scope>
    <source>
        <strain evidence="2">JCM 4122</strain>
    </source>
</reference>